<dbReference type="Proteomes" id="UP001141434">
    <property type="component" value="Unassembled WGS sequence"/>
</dbReference>
<dbReference type="OrthoDB" id="4526071at2759"/>
<gene>
    <name evidence="2" type="ORF">NUU61_001593</name>
</gene>
<name>A0A9W9G1E5_9EURO</name>
<keyword evidence="3" id="KW-1185">Reference proteome</keyword>
<organism evidence="2 3">
    <name type="scientific">Penicillium alfredii</name>
    <dbReference type="NCBI Taxonomy" id="1506179"/>
    <lineage>
        <taxon>Eukaryota</taxon>
        <taxon>Fungi</taxon>
        <taxon>Dikarya</taxon>
        <taxon>Ascomycota</taxon>
        <taxon>Pezizomycotina</taxon>
        <taxon>Eurotiomycetes</taxon>
        <taxon>Eurotiomycetidae</taxon>
        <taxon>Eurotiales</taxon>
        <taxon>Aspergillaceae</taxon>
        <taxon>Penicillium</taxon>
    </lineage>
</organism>
<proteinExistence type="predicted"/>
<accession>A0A9W9G1E5</accession>
<feature type="signal peptide" evidence="1">
    <location>
        <begin position="1"/>
        <end position="17"/>
    </location>
</feature>
<feature type="chain" id="PRO_5040749457" evidence="1">
    <location>
        <begin position="18"/>
        <end position="510"/>
    </location>
</feature>
<reference evidence="2" key="2">
    <citation type="journal article" date="2023" name="IMA Fungus">
        <title>Comparative genomic study of the Penicillium genus elucidates a diverse pangenome and 15 lateral gene transfer events.</title>
        <authorList>
            <person name="Petersen C."/>
            <person name="Sorensen T."/>
            <person name="Nielsen M.R."/>
            <person name="Sondergaard T.E."/>
            <person name="Sorensen J.L."/>
            <person name="Fitzpatrick D.A."/>
            <person name="Frisvad J.C."/>
            <person name="Nielsen K.L."/>
        </authorList>
    </citation>
    <scope>NUCLEOTIDE SEQUENCE</scope>
    <source>
        <strain evidence="2">IBT 34128</strain>
    </source>
</reference>
<keyword evidence="1" id="KW-0732">Signal</keyword>
<dbReference type="GeneID" id="81391343"/>
<dbReference type="RefSeq" id="XP_056515104.1">
    <property type="nucleotide sequence ID" value="XM_056652175.1"/>
</dbReference>
<comment type="caution">
    <text evidence="2">The sequence shown here is derived from an EMBL/GenBank/DDBJ whole genome shotgun (WGS) entry which is preliminary data.</text>
</comment>
<protein>
    <submittedName>
        <fullName evidence="2">Uncharacterized protein</fullName>
    </submittedName>
</protein>
<dbReference type="EMBL" id="JAPMSZ010000003">
    <property type="protein sequence ID" value="KAJ5110336.1"/>
    <property type="molecule type" value="Genomic_DNA"/>
</dbReference>
<evidence type="ECO:0000313" key="2">
    <source>
        <dbReference type="EMBL" id="KAJ5110336.1"/>
    </source>
</evidence>
<evidence type="ECO:0000313" key="3">
    <source>
        <dbReference type="Proteomes" id="UP001141434"/>
    </source>
</evidence>
<reference evidence="2" key="1">
    <citation type="submission" date="2022-11" db="EMBL/GenBank/DDBJ databases">
        <authorList>
            <person name="Petersen C."/>
        </authorList>
    </citation>
    <scope>NUCLEOTIDE SEQUENCE</scope>
    <source>
        <strain evidence="2">IBT 34128</strain>
    </source>
</reference>
<sequence>MYVDALWLTSHLLGARAAILMGCAAKKRDLPRLRSRDYAQIIFFIAKEIPWDALKHWEVYDHDWPANDLDSTVPTKRKHLTLDEEPNQGKVPIIENQERPAISEDTEVISQNLETFWRKTSNAAKTFFNFLCELGHDDIPEILVLRMMKQNEGWDCNGRSLRTQIPRYIHIFDDLVSGKAYDFTLMFLMKRLILEKPGEFDRTLLVIPQGVRKIFAAQGAPIPHLEWQRLVLVSHAFPGRLEEPWFADTGRVLLPQLQAAIRKCPNLKSMIIENPFEGFRVLLALILSSKIPGTCWKVEALTMATDILDSKPGIEENDTTYLQGLLELRKRDISRRLEGIRFDTTNCEGATSHPIDPRSNSICGAILRSQAQDCIMSDPSKLKEPVEILGKFNAWDPFNPSEMEQHELNLREFFLVCGHIILRLSANYTISSKQKVGHFGLSKATRTYASKVSFQDVKSDFACYGLPSPRHWYQRLFLVEYLQEPLAMIQIFLLWTKQTLYLVNWYQKLM</sequence>
<dbReference type="AlphaFoldDB" id="A0A9W9G1E5"/>
<evidence type="ECO:0000256" key="1">
    <source>
        <dbReference type="SAM" id="SignalP"/>
    </source>
</evidence>